<sequence>MGSGLLSHPDSPKIITMTAIMARVTLRTGTLASNMSPT</sequence>
<reference evidence="2" key="1">
    <citation type="submission" date="2016-09" db="EMBL/GenBank/DDBJ databases">
        <title>Complete Genome Sequence of Brevibacterium linens SMQ-1335.</title>
        <authorList>
            <person name="de Melo A.G."/>
            <person name="Labrie S.J."/>
            <person name="Dumaresq J."/>
            <person name="Roberts R.J."/>
            <person name="Tremblay D.M."/>
            <person name="Moineau S."/>
        </authorList>
    </citation>
    <scope>NUCLEOTIDE SEQUENCE [LARGE SCALE GENOMIC DNA]</scope>
    <source>
        <strain evidence="2">SMQ-1335</strain>
    </source>
</reference>
<dbReference type="Proteomes" id="UP000094793">
    <property type="component" value="Chromosome"/>
</dbReference>
<evidence type="ECO:0000313" key="1">
    <source>
        <dbReference type="EMBL" id="AOP54363.1"/>
    </source>
</evidence>
<dbReference type="AlphaFoldDB" id="A0A1D7W5P0"/>
<name>A0A1D7W5P0_BREAU</name>
<accession>A0A1D7W5P0</accession>
<dbReference type="KEGG" id="blin:BLSMQ_2657"/>
<evidence type="ECO:0000313" key="2">
    <source>
        <dbReference type="Proteomes" id="UP000094793"/>
    </source>
</evidence>
<organism evidence="1 2">
    <name type="scientific">Brevibacterium aurantiacum</name>
    <dbReference type="NCBI Taxonomy" id="273384"/>
    <lineage>
        <taxon>Bacteria</taxon>
        <taxon>Bacillati</taxon>
        <taxon>Actinomycetota</taxon>
        <taxon>Actinomycetes</taxon>
        <taxon>Micrococcales</taxon>
        <taxon>Brevibacteriaceae</taxon>
        <taxon>Brevibacterium</taxon>
    </lineage>
</organism>
<dbReference type="EMBL" id="CP017150">
    <property type="protein sequence ID" value="AOP54363.1"/>
    <property type="molecule type" value="Genomic_DNA"/>
</dbReference>
<protein>
    <submittedName>
        <fullName evidence="1">Uncharacterized protein</fullName>
    </submittedName>
</protein>
<proteinExistence type="predicted"/>
<gene>
    <name evidence="1" type="ORF">BLSMQ_2657</name>
</gene>